<evidence type="ECO:0000256" key="2">
    <source>
        <dbReference type="ARBA" id="ARBA00023002"/>
    </source>
</evidence>
<evidence type="ECO:0000313" key="6">
    <source>
        <dbReference type="Proteomes" id="UP000559256"/>
    </source>
</evidence>
<dbReference type="EMBL" id="JAACJM010000110">
    <property type="protein sequence ID" value="KAF5345620.1"/>
    <property type="molecule type" value="Genomic_DNA"/>
</dbReference>
<dbReference type="GO" id="GO:0004497">
    <property type="term" value="F:monooxygenase activity"/>
    <property type="evidence" value="ECO:0007669"/>
    <property type="project" value="UniProtKB-KW"/>
</dbReference>
<dbReference type="PRINTS" id="PR00420">
    <property type="entry name" value="RNGMNOXGNASE"/>
</dbReference>
<dbReference type="Pfam" id="PF01266">
    <property type="entry name" value="DAO"/>
    <property type="match status" value="1"/>
</dbReference>
<comment type="caution">
    <text evidence="5">The sequence shown here is derived from an EMBL/GenBank/DDBJ whole genome shotgun (WGS) entry which is preliminary data.</text>
</comment>
<dbReference type="InterPro" id="IPR006076">
    <property type="entry name" value="FAD-dep_OxRdtase"/>
</dbReference>
<protein>
    <recommendedName>
        <fullName evidence="4">FAD dependent oxidoreductase domain-containing protein</fullName>
    </recommendedName>
</protein>
<proteinExistence type="inferred from homology"/>
<keyword evidence="3" id="KW-0503">Monooxygenase</keyword>
<keyword evidence="6" id="KW-1185">Reference proteome</keyword>
<dbReference type="AlphaFoldDB" id="A0A8H5CPN1"/>
<evidence type="ECO:0000256" key="3">
    <source>
        <dbReference type="ARBA" id="ARBA00023033"/>
    </source>
</evidence>
<feature type="domain" description="FAD dependent oxidoreductase" evidence="4">
    <location>
        <begin position="10"/>
        <end position="41"/>
    </location>
</feature>
<dbReference type="Proteomes" id="UP000559256">
    <property type="component" value="Unassembled WGS sequence"/>
</dbReference>
<accession>A0A8H5CPN1</accession>
<dbReference type="InterPro" id="IPR036188">
    <property type="entry name" value="FAD/NAD-bd_sf"/>
</dbReference>
<organism evidence="5 6">
    <name type="scientific">Tetrapyrgos nigripes</name>
    <dbReference type="NCBI Taxonomy" id="182062"/>
    <lineage>
        <taxon>Eukaryota</taxon>
        <taxon>Fungi</taxon>
        <taxon>Dikarya</taxon>
        <taxon>Basidiomycota</taxon>
        <taxon>Agaricomycotina</taxon>
        <taxon>Agaricomycetes</taxon>
        <taxon>Agaricomycetidae</taxon>
        <taxon>Agaricales</taxon>
        <taxon>Marasmiineae</taxon>
        <taxon>Marasmiaceae</taxon>
        <taxon>Tetrapyrgos</taxon>
    </lineage>
</organism>
<sequence>MISPSECKLDIIVIGGSIAGLSAAYFIQRAGHNVTVIERCDEEYFRAQPFSGLRIPATASRLWDELPGLLDLLENRGVQHPGSVLRQGEDFQLVGQMVYGDHIISDLGANGYRIEYSKFWEYLYQLCLGNQVKFMFHLEAIDVITAESLHQPAKVITSSGRHIAGDLVIAADGHNSKFCDLIEMESNDEDEGVLEESRKWNTYVSSSVRGIQRKLVDDLDGQRILVEWWTRLYFSSVFAHSILKIWMLQEGKNNYVLNTYYSTLETTGGDMEWDSKGSSLSRPPELVSLQHEPRFQKLLSMSEICYRNCQKSSTPPCFNNSTNQIVLIGDAARGSALVNAILQAQTNRI</sequence>
<dbReference type="OrthoDB" id="5428495at2759"/>
<dbReference type="InterPro" id="IPR050493">
    <property type="entry name" value="FAD-dep_Monooxygenase_BioMet"/>
</dbReference>
<dbReference type="PANTHER" id="PTHR13789">
    <property type="entry name" value="MONOOXYGENASE"/>
    <property type="match status" value="1"/>
</dbReference>
<dbReference type="Gene3D" id="3.50.50.60">
    <property type="entry name" value="FAD/NAD(P)-binding domain"/>
    <property type="match status" value="1"/>
</dbReference>
<comment type="similarity">
    <text evidence="1">Belongs to the paxM FAD-dependent monooxygenase family.</text>
</comment>
<name>A0A8H5CPN1_9AGAR</name>
<keyword evidence="2" id="KW-0560">Oxidoreductase</keyword>
<dbReference type="PANTHER" id="PTHR13789:SF306">
    <property type="entry name" value="HYDROXYLASE, PUTATIVE-RELATED"/>
    <property type="match status" value="1"/>
</dbReference>
<reference evidence="5 6" key="1">
    <citation type="journal article" date="2020" name="ISME J.">
        <title>Uncovering the hidden diversity of litter-decomposition mechanisms in mushroom-forming fungi.</title>
        <authorList>
            <person name="Floudas D."/>
            <person name="Bentzer J."/>
            <person name="Ahren D."/>
            <person name="Johansson T."/>
            <person name="Persson P."/>
            <person name="Tunlid A."/>
        </authorList>
    </citation>
    <scope>NUCLEOTIDE SEQUENCE [LARGE SCALE GENOMIC DNA]</scope>
    <source>
        <strain evidence="5 6">CBS 291.85</strain>
    </source>
</reference>
<evidence type="ECO:0000259" key="4">
    <source>
        <dbReference type="Pfam" id="PF01266"/>
    </source>
</evidence>
<gene>
    <name evidence="5" type="ORF">D9758_015135</name>
</gene>
<dbReference type="SUPFAM" id="SSF51905">
    <property type="entry name" value="FAD/NAD(P)-binding domain"/>
    <property type="match status" value="1"/>
</dbReference>
<evidence type="ECO:0000256" key="1">
    <source>
        <dbReference type="ARBA" id="ARBA00007992"/>
    </source>
</evidence>
<evidence type="ECO:0000313" key="5">
    <source>
        <dbReference type="EMBL" id="KAF5345620.1"/>
    </source>
</evidence>